<accession>A0A6B1DU84</accession>
<name>A0A6B1DU84_9CHLR</name>
<dbReference type="AlphaFoldDB" id="A0A6B1DU84"/>
<reference evidence="1" key="1">
    <citation type="submission" date="2019-09" db="EMBL/GenBank/DDBJ databases">
        <title>Characterisation of the sponge microbiome using genome-centric metagenomics.</title>
        <authorList>
            <person name="Engelberts J.P."/>
            <person name="Robbins S.J."/>
            <person name="De Goeij J.M."/>
            <person name="Aranda M."/>
            <person name="Bell S.C."/>
            <person name="Webster N.S."/>
        </authorList>
    </citation>
    <scope>NUCLEOTIDE SEQUENCE</scope>
    <source>
        <strain evidence="1">SB0662_bin_9</strain>
    </source>
</reference>
<dbReference type="Gene3D" id="1.20.120.330">
    <property type="entry name" value="Nucleotidyltransferases domain 2"/>
    <property type="match status" value="1"/>
</dbReference>
<dbReference type="EMBL" id="VXPY01000094">
    <property type="protein sequence ID" value="MYD91279.1"/>
    <property type="molecule type" value="Genomic_DNA"/>
</dbReference>
<evidence type="ECO:0000313" key="1">
    <source>
        <dbReference type="EMBL" id="MYD91279.1"/>
    </source>
</evidence>
<proteinExistence type="predicted"/>
<protein>
    <recommendedName>
        <fullName evidence="2">HEPN domain-containing protein</fullName>
    </recommendedName>
</protein>
<organism evidence="1">
    <name type="scientific">Caldilineaceae bacterium SB0662_bin_9</name>
    <dbReference type="NCBI Taxonomy" id="2605258"/>
    <lineage>
        <taxon>Bacteria</taxon>
        <taxon>Bacillati</taxon>
        <taxon>Chloroflexota</taxon>
        <taxon>Caldilineae</taxon>
        <taxon>Caldilineales</taxon>
        <taxon>Caldilineaceae</taxon>
    </lineage>
</organism>
<comment type="caution">
    <text evidence="1">The sequence shown here is derived from an EMBL/GenBank/DDBJ whole genome shotgun (WGS) entry which is preliminary data.</text>
</comment>
<sequence length="158" mass="17911">MMQWRDFIAASRLLASMSDSDTVPLPDSLRRAVSTAYYAVFHALANSNADCLIGSPTDPLLEHAWHRVRRGLDHNQARRNLEQDRHRFSPPVQKFIAAFAGLQDARHAADYDARRQFTVTEAHSWIDRAEDTISDFMGVALHERRAVAAQALIRRCAN</sequence>
<gene>
    <name evidence="1" type="ORF">F4Y08_13235</name>
</gene>
<evidence type="ECO:0008006" key="2">
    <source>
        <dbReference type="Google" id="ProtNLM"/>
    </source>
</evidence>